<proteinExistence type="predicted"/>
<comment type="caution">
    <text evidence="1">The sequence shown here is derived from an EMBL/GenBank/DDBJ whole genome shotgun (WGS) entry which is preliminary data.</text>
</comment>
<dbReference type="AlphaFoldDB" id="A0A9D1GX94"/>
<organism evidence="1 2">
    <name type="scientific">Candidatus Avipropionibacterium avicola</name>
    <dbReference type="NCBI Taxonomy" id="2840701"/>
    <lineage>
        <taxon>Bacteria</taxon>
        <taxon>Bacillati</taxon>
        <taxon>Actinomycetota</taxon>
        <taxon>Actinomycetes</taxon>
        <taxon>Propionibacteriales</taxon>
        <taxon>Propionibacteriaceae</taxon>
        <taxon>Propionibacteriaceae incertae sedis</taxon>
        <taxon>Candidatus Avipropionibacterium</taxon>
    </lineage>
</organism>
<accession>A0A9D1GX94</accession>
<reference evidence="1" key="1">
    <citation type="submission" date="2020-10" db="EMBL/GenBank/DDBJ databases">
        <authorList>
            <person name="Gilroy R."/>
        </authorList>
    </citation>
    <scope>NUCLEOTIDE SEQUENCE</scope>
    <source>
        <strain evidence="1">ChiGjej1B1-24693</strain>
    </source>
</reference>
<name>A0A9D1GX94_9ACTN</name>
<sequence length="139" mass="14825">MSERTDERPTGAPEATDTACLVAVFDVISVRDLDVLAQLGERHGPVTIALLDDDLVHDLYGRPPLTGIEDRLALVSHLRGVGGVRRYRLQDPVPGRRYVIAREPVPHGEGFVTVTPRRVSAADSVTAATASVPGHGTAA</sequence>
<gene>
    <name evidence="1" type="ORF">IAA98_07730</name>
</gene>
<evidence type="ECO:0000313" key="1">
    <source>
        <dbReference type="EMBL" id="HIT75458.1"/>
    </source>
</evidence>
<dbReference type="Proteomes" id="UP000886842">
    <property type="component" value="Unassembled WGS sequence"/>
</dbReference>
<dbReference type="EMBL" id="DVLP01000233">
    <property type="protein sequence ID" value="HIT75458.1"/>
    <property type="molecule type" value="Genomic_DNA"/>
</dbReference>
<reference evidence="1" key="2">
    <citation type="journal article" date="2021" name="PeerJ">
        <title>Extensive microbial diversity within the chicken gut microbiome revealed by metagenomics and culture.</title>
        <authorList>
            <person name="Gilroy R."/>
            <person name="Ravi A."/>
            <person name="Getino M."/>
            <person name="Pursley I."/>
            <person name="Horton D.L."/>
            <person name="Alikhan N.F."/>
            <person name="Baker D."/>
            <person name="Gharbi K."/>
            <person name="Hall N."/>
            <person name="Watson M."/>
            <person name="Adriaenssens E.M."/>
            <person name="Foster-Nyarko E."/>
            <person name="Jarju S."/>
            <person name="Secka A."/>
            <person name="Antonio M."/>
            <person name="Oren A."/>
            <person name="Chaudhuri R.R."/>
            <person name="La Ragione R."/>
            <person name="Hildebrand F."/>
            <person name="Pallen M.J."/>
        </authorList>
    </citation>
    <scope>NUCLEOTIDE SEQUENCE</scope>
    <source>
        <strain evidence="1">ChiGjej1B1-24693</strain>
    </source>
</reference>
<protein>
    <submittedName>
        <fullName evidence="1">Uncharacterized protein</fullName>
    </submittedName>
</protein>
<evidence type="ECO:0000313" key="2">
    <source>
        <dbReference type="Proteomes" id="UP000886842"/>
    </source>
</evidence>